<evidence type="ECO:0000313" key="2">
    <source>
        <dbReference type="EMBL" id="VEL11616.1"/>
    </source>
</evidence>
<accession>A0A448WH29</accession>
<dbReference type="EMBL" id="CAAALY010012324">
    <property type="protein sequence ID" value="VEL11616.1"/>
    <property type="molecule type" value="Genomic_DNA"/>
</dbReference>
<comment type="caution">
    <text evidence="2">The sequence shown here is derived from an EMBL/GenBank/DDBJ whole genome shotgun (WGS) entry which is preliminary data.</text>
</comment>
<keyword evidence="3" id="KW-1185">Reference proteome</keyword>
<sequence length="186" mass="20538">MSELAPVWISAYSDFHRVFRSASGRALRPFLHSASNSTSASSLCSLSGIGAFPLDSDDLSAFSPKVSSESQHISKFGSRSTKKTSIDCTSEDANPNSLLIDKDNATSVTFIDSAASGKGGYMYMSQKDTPNSDRTFSTLYSRCRPSWNHLQWTFKDKSKQQANDTHFETASQTNKWMVSPRHEKVS</sequence>
<evidence type="ECO:0000313" key="3">
    <source>
        <dbReference type="Proteomes" id="UP000784294"/>
    </source>
</evidence>
<reference evidence="2" key="1">
    <citation type="submission" date="2018-11" db="EMBL/GenBank/DDBJ databases">
        <authorList>
            <consortium name="Pathogen Informatics"/>
        </authorList>
    </citation>
    <scope>NUCLEOTIDE SEQUENCE</scope>
</reference>
<dbReference type="AlphaFoldDB" id="A0A448WH29"/>
<proteinExistence type="predicted"/>
<protein>
    <submittedName>
        <fullName evidence="2">Uncharacterized protein</fullName>
    </submittedName>
</protein>
<evidence type="ECO:0000256" key="1">
    <source>
        <dbReference type="SAM" id="MobiDB-lite"/>
    </source>
</evidence>
<feature type="compositionally biased region" description="Polar residues" evidence="1">
    <location>
        <begin position="162"/>
        <end position="176"/>
    </location>
</feature>
<feature type="region of interest" description="Disordered" evidence="1">
    <location>
        <begin position="162"/>
        <end position="186"/>
    </location>
</feature>
<name>A0A448WH29_9PLAT</name>
<organism evidence="2 3">
    <name type="scientific">Protopolystoma xenopodis</name>
    <dbReference type="NCBI Taxonomy" id="117903"/>
    <lineage>
        <taxon>Eukaryota</taxon>
        <taxon>Metazoa</taxon>
        <taxon>Spiralia</taxon>
        <taxon>Lophotrochozoa</taxon>
        <taxon>Platyhelminthes</taxon>
        <taxon>Monogenea</taxon>
        <taxon>Polyopisthocotylea</taxon>
        <taxon>Polystomatidea</taxon>
        <taxon>Polystomatidae</taxon>
        <taxon>Protopolystoma</taxon>
    </lineage>
</organism>
<gene>
    <name evidence="2" type="ORF">PXEA_LOCUS5056</name>
</gene>
<dbReference type="Proteomes" id="UP000784294">
    <property type="component" value="Unassembled WGS sequence"/>
</dbReference>